<organism evidence="1 2">
    <name type="scientific">Streptococcus parauberis</name>
    <dbReference type="NCBI Taxonomy" id="1348"/>
    <lineage>
        <taxon>Bacteria</taxon>
        <taxon>Bacillati</taxon>
        <taxon>Bacillota</taxon>
        <taxon>Bacilli</taxon>
        <taxon>Lactobacillales</taxon>
        <taxon>Streptococcaceae</taxon>
        <taxon>Streptococcus</taxon>
    </lineage>
</organism>
<dbReference type="Proteomes" id="UP000217465">
    <property type="component" value="Unassembled WGS sequence"/>
</dbReference>
<reference evidence="1 2" key="1">
    <citation type="submission" date="2016-06" db="EMBL/GenBank/DDBJ databases">
        <authorList>
            <person name="Haines A.N."/>
            <person name="Council K.R."/>
        </authorList>
    </citation>
    <scope>NUCLEOTIDE SEQUENCE [LARGE SCALE GENOMIC DNA]</scope>
    <source>
        <strain evidence="1 2">SP158-29</strain>
    </source>
</reference>
<dbReference type="PANTHER" id="PTHR47619:SF1">
    <property type="entry name" value="EXODEOXYRIBONUCLEASE WALJ"/>
    <property type="match status" value="1"/>
</dbReference>
<dbReference type="InterPro" id="IPR036866">
    <property type="entry name" value="RibonucZ/Hydroxyglut_hydro"/>
</dbReference>
<evidence type="ECO:0000313" key="1">
    <source>
        <dbReference type="EMBL" id="PCH11365.1"/>
    </source>
</evidence>
<dbReference type="EMBL" id="NSGR01000009">
    <property type="protein sequence ID" value="PCH11365.1"/>
    <property type="molecule type" value="Genomic_DNA"/>
</dbReference>
<dbReference type="Pfam" id="PF12706">
    <property type="entry name" value="Lactamase_B_2"/>
    <property type="match status" value="1"/>
</dbReference>
<evidence type="ECO:0000313" key="2">
    <source>
        <dbReference type="Proteomes" id="UP000217465"/>
    </source>
</evidence>
<dbReference type="InterPro" id="IPR001279">
    <property type="entry name" value="Metallo-B-lactamas"/>
</dbReference>
<protein>
    <submittedName>
        <fullName evidence="1">Putative metallo-hydrolase YycJ</fullName>
    </submittedName>
</protein>
<comment type="caution">
    <text evidence="1">The sequence shown here is derived from an EMBL/GenBank/DDBJ whole genome shotgun (WGS) entry which is preliminary data.</text>
</comment>
<dbReference type="CDD" id="cd07733">
    <property type="entry name" value="YycJ-like_MBL-fold"/>
    <property type="match status" value="1"/>
</dbReference>
<keyword evidence="1" id="KW-0378">Hydrolase</keyword>
<dbReference type="Gene3D" id="3.60.15.10">
    <property type="entry name" value="Ribonuclease Z/Hydroxyacylglutathione hydrolase-like"/>
    <property type="match status" value="1"/>
</dbReference>
<dbReference type="SMART" id="SM00849">
    <property type="entry name" value="Lactamase_B"/>
    <property type="match status" value="1"/>
</dbReference>
<proteinExistence type="predicted"/>
<accession>A0A2I8AJP7</accession>
<sequence length="283" mass="31954">MMMLMNGRTKSTKFMENFGFKYSILASGSTGNSFYLETPKQKILVDAGLTGKKMTSLLAEIDRKPEDLDAILITHEHSDHIKGVGVLARKYHLDIYANQNTWKIIDDRNMIGKIDSEHKHIFDRDKVMTFGDIDIESFGVSHDAHDPQFYRFMKDNKSFVMLTDTGYVSDRMSGIIENADGYLIESNHDIEILRSGGYPWSLKQRILSDRGHLSNEDGAQAMIRSMGNATKKIYLGHLSKENNIKELAHMTMENQLAMADLAVGSDFKVYDTSPDTASPLTDI</sequence>
<dbReference type="InterPro" id="IPR058121">
    <property type="entry name" value="WalJ/YycJ"/>
</dbReference>
<dbReference type="PANTHER" id="PTHR47619">
    <property type="entry name" value="METALLO-HYDROLASE YYCJ-RELATED"/>
    <property type="match status" value="1"/>
</dbReference>
<name>A0A2I8AJP7_9STRE</name>
<dbReference type="GO" id="GO:0016787">
    <property type="term" value="F:hydrolase activity"/>
    <property type="evidence" value="ECO:0007669"/>
    <property type="project" value="UniProtKB-KW"/>
</dbReference>
<dbReference type="AlphaFoldDB" id="A0A2I8AJP7"/>
<dbReference type="SUPFAM" id="SSF56281">
    <property type="entry name" value="Metallo-hydrolase/oxidoreductase"/>
    <property type="match status" value="1"/>
</dbReference>
<gene>
    <name evidence="1" type="primary">yycJ</name>
    <name evidence="1" type="ORF">A9Y57_01668</name>
</gene>
<dbReference type="InterPro" id="IPR052533">
    <property type="entry name" value="WalJ/YycJ-like"/>
</dbReference>